<name>A0ABQ1KU81_9GAMM</name>
<feature type="domain" description="Carboxymuconolactone decarboxylase-like" evidence="1">
    <location>
        <begin position="60"/>
        <end position="120"/>
    </location>
</feature>
<evidence type="ECO:0000313" key="2">
    <source>
        <dbReference type="EMBL" id="GGC10259.1"/>
    </source>
</evidence>
<reference evidence="3" key="1">
    <citation type="journal article" date="2019" name="Int. J. Syst. Evol. Microbiol.">
        <title>The Global Catalogue of Microorganisms (GCM) 10K type strain sequencing project: providing services to taxonomists for standard genome sequencing and annotation.</title>
        <authorList>
            <consortium name="The Broad Institute Genomics Platform"/>
            <consortium name="The Broad Institute Genome Sequencing Center for Infectious Disease"/>
            <person name="Wu L."/>
            <person name="Ma J."/>
        </authorList>
    </citation>
    <scope>NUCLEOTIDE SEQUENCE [LARGE SCALE GENOMIC DNA]</scope>
    <source>
        <strain evidence="3">CGMCC 1.15341</strain>
    </source>
</reference>
<keyword evidence="3" id="KW-1185">Reference proteome</keyword>
<dbReference type="SUPFAM" id="SSF69118">
    <property type="entry name" value="AhpD-like"/>
    <property type="match status" value="1"/>
</dbReference>
<dbReference type="EMBL" id="BMIJ01000010">
    <property type="protein sequence ID" value="GGC10259.1"/>
    <property type="molecule type" value="Genomic_DNA"/>
</dbReference>
<dbReference type="PANTHER" id="PTHR34846">
    <property type="entry name" value="4-CARBOXYMUCONOLACTONE DECARBOXYLASE FAMILY PROTEIN (AFU_ORTHOLOGUE AFUA_6G11590)"/>
    <property type="match status" value="1"/>
</dbReference>
<dbReference type="Pfam" id="PF02627">
    <property type="entry name" value="CMD"/>
    <property type="match status" value="1"/>
</dbReference>
<organism evidence="2 3">
    <name type="scientific">Marinobacterium zhoushanense</name>
    <dbReference type="NCBI Taxonomy" id="1679163"/>
    <lineage>
        <taxon>Bacteria</taxon>
        <taxon>Pseudomonadati</taxon>
        <taxon>Pseudomonadota</taxon>
        <taxon>Gammaproteobacteria</taxon>
        <taxon>Oceanospirillales</taxon>
        <taxon>Oceanospirillaceae</taxon>
        <taxon>Marinobacterium</taxon>
    </lineage>
</organism>
<dbReference type="InterPro" id="IPR003779">
    <property type="entry name" value="CMD-like"/>
</dbReference>
<evidence type="ECO:0000259" key="1">
    <source>
        <dbReference type="Pfam" id="PF02627"/>
    </source>
</evidence>
<evidence type="ECO:0000313" key="3">
    <source>
        <dbReference type="Proteomes" id="UP000629025"/>
    </source>
</evidence>
<dbReference type="InterPro" id="IPR029032">
    <property type="entry name" value="AhpD-like"/>
</dbReference>
<sequence>MARPLAESLDNSLVKLGDRMNSNRPLDPLPTEHWDSSLIQVIEDMKGDPINVHKLMAHNPALLNAWWDFRNHSVNGGALGKRLGELVILRVAIHMRAWYEWGSHVERGLACGLTLEEIERIKAEPRPEQWSDKEYLLLLAVDELITRHGLSPELLAKLQDCYSDAELMDLIAIHGMYVILGCMINTWGLELDEHVREKLPPGITRDGFESQVPSKD</sequence>
<dbReference type="Gene3D" id="1.20.1290.10">
    <property type="entry name" value="AhpD-like"/>
    <property type="match status" value="1"/>
</dbReference>
<dbReference type="Proteomes" id="UP000629025">
    <property type="component" value="Unassembled WGS sequence"/>
</dbReference>
<gene>
    <name evidence="2" type="ORF">GCM10011352_40920</name>
</gene>
<accession>A0ABQ1KU81</accession>
<proteinExistence type="predicted"/>
<protein>
    <recommendedName>
        <fullName evidence="1">Carboxymuconolactone decarboxylase-like domain-containing protein</fullName>
    </recommendedName>
</protein>
<dbReference type="PANTHER" id="PTHR34846:SF5">
    <property type="entry name" value="CARBOXYMUCONOLACTONE DECARBOXYLASE-LIKE DOMAIN-CONTAINING PROTEIN"/>
    <property type="match status" value="1"/>
</dbReference>
<comment type="caution">
    <text evidence="2">The sequence shown here is derived from an EMBL/GenBank/DDBJ whole genome shotgun (WGS) entry which is preliminary data.</text>
</comment>